<keyword evidence="1" id="KW-0175">Coiled coil</keyword>
<evidence type="ECO:0000313" key="4">
    <source>
        <dbReference type="EMBL" id="KZT66549.1"/>
    </source>
</evidence>
<name>A0A165N5N3_9APHY</name>
<evidence type="ECO:0000256" key="1">
    <source>
        <dbReference type="SAM" id="Coils"/>
    </source>
</evidence>
<organism evidence="4 5">
    <name type="scientific">Daedalea quercina L-15889</name>
    <dbReference type="NCBI Taxonomy" id="1314783"/>
    <lineage>
        <taxon>Eukaryota</taxon>
        <taxon>Fungi</taxon>
        <taxon>Dikarya</taxon>
        <taxon>Basidiomycota</taxon>
        <taxon>Agaricomycotina</taxon>
        <taxon>Agaricomycetes</taxon>
        <taxon>Polyporales</taxon>
        <taxon>Fomitopsis</taxon>
    </lineage>
</organism>
<keyword evidence="5" id="KW-1185">Reference proteome</keyword>
<feature type="coiled-coil region" evidence="1">
    <location>
        <begin position="113"/>
        <end position="140"/>
    </location>
</feature>
<feature type="region of interest" description="Disordered" evidence="2">
    <location>
        <begin position="32"/>
        <end position="82"/>
    </location>
</feature>
<evidence type="ECO:0000256" key="3">
    <source>
        <dbReference type="SAM" id="SignalP"/>
    </source>
</evidence>
<dbReference type="Proteomes" id="UP000076727">
    <property type="component" value="Unassembled WGS sequence"/>
</dbReference>
<feature type="compositionally biased region" description="Basic and acidic residues" evidence="2">
    <location>
        <begin position="57"/>
        <end position="66"/>
    </location>
</feature>
<dbReference type="EMBL" id="KV429087">
    <property type="protein sequence ID" value="KZT66549.1"/>
    <property type="molecule type" value="Genomic_DNA"/>
</dbReference>
<feature type="signal peptide" evidence="3">
    <location>
        <begin position="1"/>
        <end position="21"/>
    </location>
</feature>
<protein>
    <submittedName>
        <fullName evidence="4">Uncharacterized protein</fullName>
    </submittedName>
</protein>
<sequence length="152" mass="17080">MRTFTLTILALAAAMVSPVIGAPINSVQVPHTHSEHVPVGHQHPPSSNAVSESSDAVESRDFDKAHAARNMPDGGLEDQKFRFDKRGEELARREILSQELAEEMKCMSMKNSVQDVQECLENLQHKREELARRVDINQLLQEINERIKGWGS</sequence>
<keyword evidence="3" id="KW-0732">Signal</keyword>
<accession>A0A165N5N3</accession>
<evidence type="ECO:0000313" key="5">
    <source>
        <dbReference type="Proteomes" id="UP000076727"/>
    </source>
</evidence>
<reference evidence="4 5" key="1">
    <citation type="journal article" date="2016" name="Mol. Biol. Evol.">
        <title>Comparative Genomics of Early-Diverging Mushroom-Forming Fungi Provides Insights into the Origins of Lignocellulose Decay Capabilities.</title>
        <authorList>
            <person name="Nagy L.G."/>
            <person name="Riley R."/>
            <person name="Tritt A."/>
            <person name="Adam C."/>
            <person name="Daum C."/>
            <person name="Floudas D."/>
            <person name="Sun H."/>
            <person name="Yadav J.S."/>
            <person name="Pangilinan J."/>
            <person name="Larsson K.H."/>
            <person name="Matsuura K."/>
            <person name="Barry K."/>
            <person name="Labutti K."/>
            <person name="Kuo R."/>
            <person name="Ohm R.A."/>
            <person name="Bhattacharya S.S."/>
            <person name="Shirouzu T."/>
            <person name="Yoshinaga Y."/>
            <person name="Martin F.M."/>
            <person name="Grigoriev I.V."/>
            <person name="Hibbett D.S."/>
        </authorList>
    </citation>
    <scope>NUCLEOTIDE SEQUENCE [LARGE SCALE GENOMIC DNA]</scope>
    <source>
        <strain evidence="4 5">L-15889</strain>
    </source>
</reference>
<gene>
    <name evidence="4" type="ORF">DAEQUDRAFT_767901</name>
</gene>
<proteinExistence type="predicted"/>
<feature type="compositionally biased region" description="Polar residues" evidence="2">
    <location>
        <begin position="44"/>
        <end position="56"/>
    </location>
</feature>
<dbReference type="AlphaFoldDB" id="A0A165N5N3"/>
<evidence type="ECO:0000256" key="2">
    <source>
        <dbReference type="SAM" id="MobiDB-lite"/>
    </source>
</evidence>
<feature type="chain" id="PRO_5007862913" evidence="3">
    <location>
        <begin position="22"/>
        <end position="152"/>
    </location>
</feature>